<evidence type="ECO:0000256" key="3">
    <source>
        <dbReference type="ARBA" id="ARBA00022679"/>
    </source>
</evidence>
<keyword evidence="8" id="KW-0862">Zinc</keyword>
<name>A0A9P9E9T0_9HYPO</name>
<keyword evidence="3" id="KW-0808">Transferase</keyword>
<evidence type="ECO:0000256" key="4">
    <source>
        <dbReference type="ARBA" id="ARBA00022723"/>
    </source>
</evidence>
<dbReference type="GO" id="GO:0008270">
    <property type="term" value="F:zinc ion binding"/>
    <property type="evidence" value="ECO:0007669"/>
    <property type="project" value="UniProtKB-KW"/>
</dbReference>
<evidence type="ECO:0000259" key="10">
    <source>
        <dbReference type="PROSITE" id="PS51873"/>
    </source>
</evidence>
<dbReference type="GO" id="GO:0061630">
    <property type="term" value="F:ubiquitin protein ligase activity"/>
    <property type="evidence" value="ECO:0007669"/>
    <property type="project" value="UniProtKB-EC"/>
</dbReference>
<keyword evidence="7" id="KW-0833">Ubl conjugation pathway</keyword>
<dbReference type="CDD" id="cd22584">
    <property type="entry name" value="Rcat_RBR_unk"/>
    <property type="match status" value="1"/>
</dbReference>
<evidence type="ECO:0000256" key="7">
    <source>
        <dbReference type="ARBA" id="ARBA00022786"/>
    </source>
</evidence>
<dbReference type="Gene3D" id="1.20.120.1750">
    <property type="match status" value="1"/>
</dbReference>
<dbReference type="InterPro" id="IPR002867">
    <property type="entry name" value="IBR_dom"/>
</dbReference>
<dbReference type="CDD" id="cd20335">
    <property type="entry name" value="BRcat_RBR"/>
    <property type="match status" value="1"/>
</dbReference>
<evidence type="ECO:0000256" key="8">
    <source>
        <dbReference type="ARBA" id="ARBA00022833"/>
    </source>
</evidence>
<dbReference type="GO" id="GO:0016567">
    <property type="term" value="P:protein ubiquitination"/>
    <property type="evidence" value="ECO:0007669"/>
    <property type="project" value="InterPro"/>
</dbReference>
<dbReference type="PANTHER" id="PTHR11685">
    <property type="entry name" value="RBR FAMILY RING FINGER AND IBR DOMAIN-CONTAINING"/>
    <property type="match status" value="1"/>
</dbReference>
<dbReference type="Proteomes" id="UP000738349">
    <property type="component" value="Unassembled WGS sequence"/>
</dbReference>
<gene>
    <name evidence="11" type="ORF">EDB81DRAFT_104860</name>
</gene>
<keyword evidence="5" id="KW-0677">Repeat</keyword>
<evidence type="ECO:0000256" key="1">
    <source>
        <dbReference type="ARBA" id="ARBA00001798"/>
    </source>
</evidence>
<evidence type="ECO:0000256" key="2">
    <source>
        <dbReference type="ARBA" id="ARBA00012251"/>
    </source>
</evidence>
<dbReference type="AlphaFoldDB" id="A0A9P9E9T0"/>
<proteinExistence type="predicted"/>
<feature type="coiled-coil region" evidence="9">
    <location>
        <begin position="460"/>
        <end position="554"/>
    </location>
</feature>
<keyword evidence="9" id="KW-0175">Coiled coil</keyword>
<comment type="caution">
    <text evidence="11">The sequence shown here is derived from an EMBL/GenBank/DDBJ whole genome shotgun (WGS) entry which is preliminary data.</text>
</comment>
<dbReference type="EMBL" id="JAGMUV010000015">
    <property type="protein sequence ID" value="KAH7133538.1"/>
    <property type="molecule type" value="Genomic_DNA"/>
</dbReference>
<dbReference type="OrthoDB" id="9977870at2759"/>
<reference evidence="11" key="1">
    <citation type="journal article" date="2021" name="Nat. Commun.">
        <title>Genetic determinants of endophytism in the Arabidopsis root mycobiome.</title>
        <authorList>
            <person name="Mesny F."/>
            <person name="Miyauchi S."/>
            <person name="Thiergart T."/>
            <person name="Pickel B."/>
            <person name="Atanasova L."/>
            <person name="Karlsson M."/>
            <person name="Huettel B."/>
            <person name="Barry K.W."/>
            <person name="Haridas S."/>
            <person name="Chen C."/>
            <person name="Bauer D."/>
            <person name="Andreopoulos W."/>
            <person name="Pangilinan J."/>
            <person name="LaButti K."/>
            <person name="Riley R."/>
            <person name="Lipzen A."/>
            <person name="Clum A."/>
            <person name="Drula E."/>
            <person name="Henrissat B."/>
            <person name="Kohler A."/>
            <person name="Grigoriev I.V."/>
            <person name="Martin F.M."/>
            <person name="Hacquard S."/>
        </authorList>
    </citation>
    <scope>NUCLEOTIDE SEQUENCE</scope>
    <source>
        <strain evidence="11">MPI-CAGE-AT-0147</strain>
    </source>
</reference>
<dbReference type="InterPro" id="IPR044066">
    <property type="entry name" value="TRIAD_supradom"/>
</dbReference>
<comment type="catalytic activity">
    <reaction evidence="1">
        <text>[E2 ubiquitin-conjugating enzyme]-S-ubiquitinyl-L-cysteine + [acceptor protein]-L-lysine = [E2 ubiquitin-conjugating enzyme]-L-cysteine + [acceptor protein]-N(6)-ubiquitinyl-L-lysine.</text>
        <dbReference type="EC" id="2.3.2.31"/>
    </reaction>
</comment>
<keyword evidence="4" id="KW-0479">Metal-binding</keyword>
<evidence type="ECO:0000256" key="6">
    <source>
        <dbReference type="ARBA" id="ARBA00022771"/>
    </source>
</evidence>
<dbReference type="Pfam" id="PF01485">
    <property type="entry name" value="IBR"/>
    <property type="match status" value="1"/>
</dbReference>
<protein>
    <recommendedName>
        <fullName evidence="2">RBR-type E3 ubiquitin transferase</fullName>
        <ecNumber evidence="2">2.3.2.31</ecNumber>
    </recommendedName>
</protein>
<organism evidence="11 12">
    <name type="scientific">Dactylonectria macrodidyma</name>
    <dbReference type="NCBI Taxonomy" id="307937"/>
    <lineage>
        <taxon>Eukaryota</taxon>
        <taxon>Fungi</taxon>
        <taxon>Dikarya</taxon>
        <taxon>Ascomycota</taxon>
        <taxon>Pezizomycotina</taxon>
        <taxon>Sordariomycetes</taxon>
        <taxon>Hypocreomycetidae</taxon>
        <taxon>Hypocreales</taxon>
        <taxon>Nectriaceae</taxon>
        <taxon>Dactylonectria</taxon>
    </lineage>
</organism>
<keyword evidence="6" id="KW-0863">Zinc-finger</keyword>
<dbReference type="InterPro" id="IPR031127">
    <property type="entry name" value="E3_UB_ligase_RBR"/>
</dbReference>
<evidence type="ECO:0000256" key="5">
    <source>
        <dbReference type="ARBA" id="ARBA00022737"/>
    </source>
</evidence>
<evidence type="ECO:0000313" key="11">
    <source>
        <dbReference type="EMBL" id="KAH7133538.1"/>
    </source>
</evidence>
<evidence type="ECO:0000313" key="12">
    <source>
        <dbReference type="Proteomes" id="UP000738349"/>
    </source>
</evidence>
<sequence>MADVMSAKAKGKQKLMPGSFGPEDYIDFYDNPFDNPFDNLESIQDAFRARESRVPWSANNLSDVDVTNVDWYEYTPPKALSKVPNITSQVLLDIVLSSIENVKTQAADQKRQKLDDEQSKLAEDNAKKLNKGKEPYLPIIIPQDKPVPDVQTSRLSMTSQSDSISTVISPYPAVPAKTEKRRMFALRKLFQRSRQRGESSATGSARETIRKIYESRQSSEGSAPGHFLLKSESAEELVECVSCLDDFSPKEVIKVPCHSYCRDCFVRLISTAVQNEQQWPPKCCLNPIPASIIVRFIPSELKATFQDRSSEWDIPIGERIYCSHQGCNLLVKPKNISARKREGTCDNRHTTCTICRDPGHKGKECERDPDMELTNMLAEEEGWKRCFNCNALVEHREACQHMTCRCGTQFCYVCGLRWRTCSCTAQQLDDIKTAAETKREQRLLKEQNEVEEFRQILLQIEEFEREEALKAELLRQEQERLEEERRQRELEERVRQESIRRRDIELKYQELRAILDQLHELQQVLVEVDQDEMANDLATETATAKEELAKQQETERSELNSLIMIKMADKEYELNKEFQIRAAEENDIEEAYHEKLQAYWKEKDNGEAEIEKSMLAIRKRMDLSQHMWQKWKKETMQLHEASLKEDQSLREEIMYSKKHRLDATCEENGKDLVNWKKAEKKWLEMVILERERLMNEWEVKEVEGDADSLFSPDSDSAVVVA</sequence>
<keyword evidence="12" id="KW-1185">Reference proteome</keyword>
<dbReference type="PROSITE" id="PS51873">
    <property type="entry name" value="TRIAD"/>
    <property type="match status" value="1"/>
</dbReference>
<dbReference type="SUPFAM" id="SSF57850">
    <property type="entry name" value="RING/U-box"/>
    <property type="match status" value="1"/>
</dbReference>
<dbReference type="EC" id="2.3.2.31" evidence="2"/>
<accession>A0A9P9E9T0</accession>
<feature type="domain" description="RING-type" evidence="10">
    <location>
        <begin position="236"/>
        <end position="427"/>
    </location>
</feature>
<evidence type="ECO:0000256" key="9">
    <source>
        <dbReference type="SAM" id="Coils"/>
    </source>
</evidence>